<organism evidence="8 9">
    <name type="scientific">Rhodovulum imhoffii</name>
    <dbReference type="NCBI Taxonomy" id="365340"/>
    <lineage>
        <taxon>Bacteria</taxon>
        <taxon>Pseudomonadati</taxon>
        <taxon>Pseudomonadota</taxon>
        <taxon>Alphaproteobacteria</taxon>
        <taxon>Rhodobacterales</taxon>
        <taxon>Paracoccaceae</taxon>
        <taxon>Rhodovulum</taxon>
    </lineage>
</organism>
<evidence type="ECO:0000313" key="8">
    <source>
        <dbReference type="EMBL" id="PTN04032.1"/>
    </source>
</evidence>
<keyword evidence="3" id="KW-1003">Cell membrane</keyword>
<comment type="similarity">
    <text evidence="2 7">Belongs to the ExbD/TolR family.</text>
</comment>
<comment type="caution">
    <text evidence="8">The sequence shown here is derived from an EMBL/GenBank/DDBJ whole genome shotgun (WGS) entry which is preliminary data.</text>
</comment>
<keyword evidence="7" id="KW-0653">Protein transport</keyword>
<dbReference type="InterPro" id="IPR003400">
    <property type="entry name" value="ExbD"/>
</dbReference>
<evidence type="ECO:0000256" key="5">
    <source>
        <dbReference type="ARBA" id="ARBA00022989"/>
    </source>
</evidence>
<evidence type="ECO:0000313" key="9">
    <source>
        <dbReference type="Proteomes" id="UP000243859"/>
    </source>
</evidence>
<dbReference type="GO" id="GO:0022857">
    <property type="term" value="F:transmembrane transporter activity"/>
    <property type="evidence" value="ECO:0007669"/>
    <property type="project" value="InterPro"/>
</dbReference>
<keyword evidence="6" id="KW-0472">Membrane</keyword>
<keyword evidence="7" id="KW-0813">Transport</keyword>
<dbReference type="Pfam" id="PF02472">
    <property type="entry name" value="ExbD"/>
    <property type="match status" value="1"/>
</dbReference>
<reference evidence="8 9" key="1">
    <citation type="submission" date="2018-04" db="EMBL/GenBank/DDBJ databases">
        <title>Genomic Encyclopedia of Archaeal and Bacterial Type Strains, Phase II (KMG-II): from individual species to whole genera.</title>
        <authorList>
            <person name="Goeker M."/>
        </authorList>
    </citation>
    <scope>NUCLEOTIDE SEQUENCE [LARGE SCALE GENOMIC DNA]</scope>
    <source>
        <strain evidence="8 9">DSM 18064</strain>
    </source>
</reference>
<evidence type="ECO:0000256" key="1">
    <source>
        <dbReference type="ARBA" id="ARBA00004162"/>
    </source>
</evidence>
<comment type="subcellular location">
    <subcellularLocation>
        <location evidence="1">Cell membrane</location>
        <topology evidence="1">Single-pass membrane protein</topology>
    </subcellularLocation>
    <subcellularLocation>
        <location evidence="7">Cell membrane</location>
        <topology evidence="7">Single-pass type II membrane protein</topology>
    </subcellularLocation>
</comment>
<sequence length="122" mass="12783">MMKFTQPRPRRVAESVVPMINVVFLLLIFFLMSAQIAPPDMGQVSPPEGPGENLPEAGDVLVVDASGRMTYGPLQGDAALAALEGGVILRADAALPAQDLARLLARLAAAGHGDLRLVTVTP</sequence>
<evidence type="ECO:0000256" key="4">
    <source>
        <dbReference type="ARBA" id="ARBA00022692"/>
    </source>
</evidence>
<keyword evidence="5" id="KW-1133">Transmembrane helix</keyword>
<evidence type="ECO:0000256" key="2">
    <source>
        <dbReference type="ARBA" id="ARBA00005811"/>
    </source>
</evidence>
<dbReference type="GO" id="GO:0005886">
    <property type="term" value="C:plasma membrane"/>
    <property type="evidence" value="ECO:0007669"/>
    <property type="project" value="UniProtKB-SubCell"/>
</dbReference>
<evidence type="ECO:0000256" key="6">
    <source>
        <dbReference type="ARBA" id="ARBA00023136"/>
    </source>
</evidence>
<dbReference type="GO" id="GO:0015031">
    <property type="term" value="P:protein transport"/>
    <property type="evidence" value="ECO:0007669"/>
    <property type="project" value="UniProtKB-KW"/>
</dbReference>
<keyword evidence="4 7" id="KW-0812">Transmembrane</keyword>
<gene>
    <name evidence="8" type="ORF">C8N32_101230</name>
</gene>
<dbReference type="AlphaFoldDB" id="A0A2T5BWM8"/>
<keyword evidence="9" id="KW-1185">Reference proteome</keyword>
<name>A0A2T5BWM8_9RHOB</name>
<dbReference type="Proteomes" id="UP000243859">
    <property type="component" value="Unassembled WGS sequence"/>
</dbReference>
<dbReference type="EMBL" id="QAAA01000001">
    <property type="protein sequence ID" value="PTN04032.1"/>
    <property type="molecule type" value="Genomic_DNA"/>
</dbReference>
<proteinExistence type="inferred from homology"/>
<evidence type="ECO:0000256" key="7">
    <source>
        <dbReference type="RuleBase" id="RU003879"/>
    </source>
</evidence>
<accession>A0A2T5BWM8</accession>
<protein>
    <submittedName>
        <fullName evidence="8">Outer membrane transport energization protein ExbD</fullName>
    </submittedName>
</protein>
<evidence type="ECO:0000256" key="3">
    <source>
        <dbReference type="ARBA" id="ARBA00022475"/>
    </source>
</evidence>